<comment type="similarity">
    <text evidence="1">Belongs to the peptidase C40 family.</text>
</comment>
<evidence type="ECO:0000313" key="6">
    <source>
        <dbReference type="EMBL" id="PYG84844.1"/>
    </source>
</evidence>
<keyword evidence="2" id="KW-0645">Protease</keyword>
<keyword evidence="3" id="KW-0378">Hydrolase</keyword>
<keyword evidence="4" id="KW-0788">Thiol protease</keyword>
<name>A0A318XSC0_9FIRM</name>
<evidence type="ECO:0000256" key="3">
    <source>
        <dbReference type="ARBA" id="ARBA00022801"/>
    </source>
</evidence>
<evidence type="ECO:0000259" key="5">
    <source>
        <dbReference type="PROSITE" id="PS51935"/>
    </source>
</evidence>
<dbReference type="OrthoDB" id="9812962at2"/>
<dbReference type="Proteomes" id="UP000248132">
    <property type="component" value="Unassembled WGS sequence"/>
</dbReference>
<evidence type="ECO:0000256" key="1">
    <source>
        <dbReference type="ARBA" id="ARBA00007074"/>
    </source>
</evidence>
<dbReference type="Gene3D" id="2.30.30.40">
    <property type="entry name" value="SH3 Domains"/>
    <property type="match status" value="1"/>
</dbReference>
<dbReference type="GO" id="GO:0008234">
    <property type="term" value="F:cysteine-type peptidase activity"/>
    <property type="evidence" value="ECO:0007669"/>
    <property type="project" value="UniProtKB-KW"/>
</dbReference>
<dbReference type="PANTHER" id="PTHR47053:SF1">
    <property type="entry name" value="MUREIN DD-ENDOPEPTIDASE MEPH-RELATED"/>
    <property type="match status" value="1"/>
</dbReference>
<dbReference type="EMBL" id="QKMR01000030">
    <property type="protein sequence ID" value="PYG84844.1"/>
    <property type="molecule type" value="Genomic_DNA"/>
</dbReference>
<proteinExistence type="inferred from homology"/>
<dbReference type="RefSeq" id="WP_110463506.1">
    <property type="nucleotide sequence ID" value="NZ_QKMR01000030.1"/>
</dbReference>
<dbReference type="InterPro" id="IPR038765">
    <property type="entry name" value="Papain-like_cys_pep_sf"/>
</dbReference>
<evidence type="ECO:0000256" key="4">
    <source>
        <dbReference type="ARBA" id="ARBA00022807"/>
    </source>
</evidence>
<sequence length="275" mass="31229">MNRLQEFISIVNSKIGEGYVYGGQDSTPLTKAALKKLVDIYGSSHYYFSSYSAERWLGKEYYDCSGLIVYTLRKMGLIPLNFDYTSSSIYTELCKSIPKKELRAGDLCFQKSASGIVHVGIYMGDNRVTHARGTFYGVVNTELFSSFNLFGRLKFFLNDFPEVKVTFMYSTKKAVINTNVYEQPYEQSTAIGKISKDELVVVEGITDNSWYLIKLGDKKGYVQVAALKDYDELLEALDFLSKKTGISKEYWYKHAAELKWLDTCFIKIAKGFGAD</sequence>
<gene>
    <name evidence="6" type="ORF">LY28_03556</name>
</gene>
<dbReference type="Gene3D" id="3.90.1720.10">
    <property type="entry name" value="endopeptidase domain like (from Nostoc punctiforme)"/>
    <property type="match status" value="1"/>
</dbReference>
<comment type="caution">
    <text evidence="6">The sequence shown here is derived from an EMBL/GenBank/DDBJ whole genome shotgun (WGS) entry which is preliminary data.</text>
</comment>
<evidence type="ECO:0000256" key="2">
    <source>
        <dbReference type="ARBA" id="ARBA00022670"/>
    </source>
</evidence>
<dbReference type="AlphaFoldDB" id="A0A318XSC0"/>
<dbReference type="PROSITE" id="PS51935">
    <property type="entry name" value="NLPC_P60"/>
    <property type="match status" value="1"/>
</dbReference>
<reference evidence="6 7" key="1">
    <citation type="submission" date="2018-06" db="EMBL/GenBank/DDBJ databases">
        <title>Genomic Encyclopedia of Type Strains, Phase I: the one thousand microbial genomes (KMG-I) project.</title>
        <authorList>
            <person name="Kyrpides N."/>
        </authorList>
    </citation>
    <scope>NUCLEOTIDE SEQUENCE [LARGE SCALE GENOMIC DNA]</scope>
    <source>
        <strain evidence="6 7">DSM 19573</strain>
    </source>
</reference>
<dbReference type="InterPro" id="IPR000064">
    <property type="entry name" value="NLP_P60_dom"/>
</dbReference>
<dbReference type="PANTHER" id="PTHR47053">
    <property type="entry name" value="MUREIN DD-ENDOPEPTIDASE MEPH-RELATED"/>
    <property type="match status" value="1"/>
</dbReference>
<organism evidence="6 7">
    <name type="scientific">Ruminiclostridium sufflavum DSM 19573</name>
    <dbReference type="NCBI Taxonomy" id="1121337"/>
    <lineage>
        <taxon>Bacteria</taxon>
        <taxon>Bacillati</taxon>
        <taxon>Bacillota</taxon>
        <taxon>Clostridia</taxon>
        <taxon>Eubacteriales</taxon>
        <taxon>Oscillospiraceae</taxon>
        <taxon>Ruminiclostridium</taxon>
    </lineage>
</organism>
<dbReference type="Pfam" id="PF00877">
    <property type="entry name" value="NLPC_P60"/>
    <property type="match status" value="1"/>
</dbReference>
<dbReference type="GO" id="GO:0006508">
    <property type="term" value="P:proteolysis"/>
    <property type="evidence" value="ECO:0007669"/>
    <property type="project" value="UniProtKB-KW"/>
</dbReference>
<dbReference type="SUPFAM" id="SSF54001">
    <property type="entry name" value="Cysteine proteinases"/>
    <property type="match status" value="1"/>
</dbReference>
<dbReference type="InterPro" id="IPR051202">
    <property type="entry name" value="Peptidase_C40"/>
</dbReference>
<feature type="domain" description="NlpC/P60" evidence="5">
    <location>
        <begin position="1"/>
        <end position="161"/>
    </location>
</feature>
<accession>A0A318XSC0</accession>
<keyword evidence="7" id="KW-1185">Reference proteome</keyword>
<evidence type="ECO:0000313" key="7">
    <source>
        <dbReference type="Proteomes" id="UP000248132"/>
    </source>
</evidence>
<protein>
    <submittedName>
        <fullName evidence="6">NlpC/P60 family protein</fullName>
    </submittedName>
</protein>